<dbReference type="PROSITE" id="PS51898">
    <property type="entry name" value="TYR_RECOMBINASE"/>
    <property type="match status" value="1"/>
</dbReference>
<evidence type="ECO:0000256" key="5">
    <source>
        <dbReference type="PROSITE-ProRule" id="PRU01248"/>
    </source>
</evidence>
<dbReference type="InterPro" id="IPR044068">
    <property type="entry name" value="CB"/>
</dbReference>
<accession>A0ABW5PJK0</accession>
<evidence type="ECO:0000313" key="9">
    <source>
        <dbReference type="Proteomes" id="UP001597541"/>
    </source>
</evidence>
<dbReference type="SUPFAM" id="SSF56349">
    <property type="entry name" value="DNA breaking-rejoining enzymes"/>
    <property type="match status" value="1"/>
</dbReference>
<evidence type="ECO:0000256" key="2">
    <source>
        <dbReference type="ARBA" id="ARBA00022908"/>
    </source>
</evidence>
<dbReference type="InterPro" id="IPR050090">
    <property type="entry name" value="Tyrosine_recombinase_XerCD"/>
</dbReference>
<dbReference type="Gene3D" id="1.10.443.10">
    <property type="entry name" value="Intergrase catalytic core"/>
    <property type="match status" value="1"/>
</dbReference>
<dbReference type="EMBL" id="JBHUME010000013">
    <property type="protein sequence ID" value="MFD2614734.1"/>
    <property type="molecule type" value="Genomic_DNA"/>
</dbReference>
<comment type="caution">
    <text evidence="8">The sequence shown here is derived from an EMBL/GenBank/DDBJ whole genome shotgun (WGS) entry which is preliminary data.</text>
</comment>
<dbReference type="InterPro" id="IPR011010">
    <property type="entry name" value="DNA_brk_join_enz"/>
</dbReference>
<dbReference type="RefSeq" id="WP_377605933.1">
    <property type="nucleotide sequence ID" value="NZ_JBHUME010000013.1"/>
</dbReference>
<dbReference type="Proteomes" id="UP001597541">
    <property type="component" value="Unassembled WGS sequence"/>
</dbReference>
<dbReference type="PANTHER" id="PTHR30349">
    <property type="entry name" value="PHAGE INTEGRASE-RELATED"/>
    <property type="match status" value="1"/>
</dbReference>
<dbReference type="Pfam" id="PF00589">
    <property type="entry name" value="Phage_integrase"/>
    <property type="match status" value="1"/>
</dbReference>
<keyword evidence="9" id="KW-1185">Reference proteome</keyword>
<feature type="domain" description="Tyr recombinase" evidence="6">
    <location>
        <begin position="161"/>
        <end position="354"/>
    </location>
</feature>
<sequence length="366" mass="42800">MNNQTPAPFFIQEGEPLSTLSTDRSLRDSLLDPELYSVIHPYLIDHEDENGNYDYSGVSNIGMVYLYIHRKAGSRKRNTRAEYVRELLHFLRHLVETGINDIRILKRGQLEVYQRWLSNQYPKTKTQAKKITIINAFLSWCYKEGYLKRDLSRGLTMVKLDKKQIPDREIDEATLQRAIDFYKHDPKFLSLLVLLSTTGLRLNEIITPKWKDLYYDSVREKHYLRTQTKRDGVRHAPIKNYVLQVLIEYRRRLGLNVDLNPNDESPFYPNRVGKHYLLTSLSAIVTRKMAAANLRTTNDEKATAHFMRHYFARSAFQNGATTDRIAKTLGHSSSKVTEENYLHRELKKDFDVSDFVELAGFKSDFQ</sequence>
<reference evidence="9" key="1">
    <citation type="journal article" date="2019" name="Int. J. Syst. Evol. Microbiol.">
        <title>The Global Catalogue of Microorganisms (GCM) 10K type strain sequencing project: providing services to taxonomists for standard genome sequencing and annotation.</title>
        <authorList>
            <consortium name="The Broad Institute Genomics Platform"/>
            <consortium name="The Broad Institute Genome Sequencing Center for Infectious Disease"/>
            <person name="Wu L."/>
            <person name="Ma J."/>
        </authorList>
    </citation>
    <scope>NUCLEOTIDE SEQUENCE [LARGE SCALE GENOMIC DNA]</scope>
    <source>
        <strain evidence="9">KCTC 3950</strain>
    </source>
</reference>
<evidence type="ECO:0000256" key="4">
    <source>
        <dbReference type="ARBA" id="ARBA00023172"/>
    </source>
</evidence>
<dbReference type="Pfam" id="PF02899">
    <property type="entry name" value="Phage_int_SAM_1"/>
    <property type="match status" value="1"/>
</dbReference>
<dbReference type="InterPro" id="IPR010998">
    <property type="entry name" value="Integrase_recombinase_N"/>
</dbReference>
<dbReference type="Gene3D" id="1.10.150.130">
    <property type="match status" value="1"/>
</dbReference>
<keyword evidence="4" id="KW-0233">DNA recombination</keyword>
<organism evidence="8 9">
    <name type="scientific">Paenibacillus gansuensis</name>
    <dbReference type="NCBI Taxonomy" id="306542"/>
    <lineage>
        <taxon>Bacteria</taxon>
        <taxon>Bacillati</taxon>
        <taxon>Bacillota</taxon>
        <taxon>Bacilli</taxon>
        <taxon>Bacillales</taxon>
        <taxon>Paenibacillaceae</taxon>
        <taxon>Paenibacillus</taxon>
    </lineage>
</organism>
<evidence type="ECO:0000313" key="8">
    <source>
        <dbReference type="EMBL" id="MFD2614734.1"/>
    </source>
</evidence>
<comment type="similarity">
    <text evidence="1">Belongs to the 'phage' integrase family.</text>
</comment>
<evidence type="ECO:0000259" key="7">
    <source>
        <dbReference type="PROSITE" id="PS51900"/>
    </source>
</evidence>
<dbReference type="CDD" id="cd00397">
    <property type="entry name" value="DNA_BRE_C"/>
    <property type="match status" value="1"/>
</dbReference>
<feature type="domain" description="Core-binding (CB)" evidence="7">
    <location>
        <begin position="58"/>
        <end position="142"/>
    </location>
</feature>
<keyword evidence="3 5" id="KW-0238">DNA-binding</keyword>
<evidence type="ECO:0000256" key="3">
    <source>
        <dbReference type="ARBA" id="ARBA00023125"/>
    </source>
</evidence>
<dbReference type="PANTHER" id="PTHR30349:SF41">
    <property type="entry name" value="INTEGRASE_RECOMBINASE PROTEIN MJ0367-RELATED"/>
    <property type="match status" value="1"/>
</dbReference>
<dbReference type="InterPro" id="IPR013762">
    <property type="entry name" value="Integrase-like_cat_sf"/>
</dbReference>
<name>A0ABW5PJK0_9BACL</name>
<proteinExistence type="inferred from homology"/>
<evidence type="ECO:0000256" key="1">
    <source>
        <dbReference type="ARBA" id="ARBA00008857"/>
    </source>
</evidence>
<gene>
    <name evidence="8" type="ORF">ACFSUF_20170</name>
</gene>
<protein>
    <submittedName>
        <fullName evidence="8">Tyrosine-type recombinase/integrase</fullName>
    </submittedName>
</protein>
<evidence type="ECO:0000259" key="6">
    <source>
        <dbReference type="PROSITE" id="PS51898"/>
    </source>
</evidence>
<keyword evidence="2" id="KW-0229">DNA integration</keyword>
<dbReference type="PROSITE" id="PS51900">
    <property type="entry name" value="CB"/>
    <property type="match status" value="1"/>
</dbReference>
<dbReference type="InterPro" id="IPR004107">
    <property type="entry name" value="Integrase_SAM-like_N"/>
</dbReference>
<dbReference type="InterPro" id="IPR002104">
    <property type="entry name" value="Integrase_catalytic"/>
</dbReference>